<proteinExistence type="inferred from homology"/>
<dbReference type="Pfam" id="PF00664">
    <property type="entry name" value="ABC_membrane"/>
    <property type="match status" value="1"/>
</dbReference>
<evidence type="ECO:0000256" key="9">
    <source>
        <dbReference type="SAM" id="Phobius"/>
    </source>
</evidence>
<evidence type="ECO:0000256" key="6">
    <source>
        <dbReference type="ARBA" id="ARBA00022989"/>
    </source>
</evidence>
<dbReference type="PANTHER" id="PTHR24221">
    <property type="entry name" value="ATP-BINDING CASSETTE SUB-FAMILY B"/>
    <property type="match status" value="1"/>
</dbReference>
<feature type="transmembrane region" description="Helical" evidence="9">
    <location>
        <begin position="155"/>
        <end position="178"/>
    </location>
</feature>
<evidence type="ECO:0000256" key="2">
    <source>
        <dbReference type="ARBA" id="ARBA00005417"/>
    </source>
</evidence>
<name>A0A8B2NVA1_9HYPH</name>
<feature type="domain" description="ABC transporter" evidence="10">
    <location>
        <begin position="361"/>
        <end position="600"/>
    </location>
</feature>
<comment type="caution">
    <text evidence="12">The sequence shown here is derived from an EMBL/GenBank/DDBJ whole genome shotgun (WGS) entry which is preliminary data.</text>
</comment>
<evidence type="ECO:0000313" key="12">
    <source>
        <dbReference type="EMBL" id="RAH99566.1"/>
    </source>
</evidence>
<protein>
    <submittedName>
        <fullName evidence="12">Multidrug ABC transporter ATP-binding protein</fullName>
    </submittedName>
</protein>
<keyword evidence="4" id="KW-0547">Nucleotide-binding</keyword>
<dbReference type="InterPro" id="IPR011527">
    <property type="entry name" value="ABC1_TM_dom"/>
</dbReference>
<dbReference type="GO" id="GO:0034040">
    <property type="term" value="F:ATPase-coupled lipid transmembrane transporter activity"/>
    <property type="evidence" value="ECO:0007669"/>
    <property type="project" value="TreeGrafter"/>
</dbReference>
<reference evidence="12 13" key="1">
    <citation type="submission" date="2018-05" db="EMBL/GenBank/DDBJ databases">
        <title>Acuticoccus sediminis sp. nov., isolated from deep-sea sediment of Indian Ocean.</title>
        <authorList>
            <person name="Liu X."/>
            <person name="Lai Q."/>
            <person name="Du Y."/>
            <person name="Sun F."/>
            <person name="Zhang X."/>
            <person name="Wang S."/>
            <person name="Shao Z."/>
        </authorList>
    </citation>
    <scope>NUCLEOTIDE SEQUENCE [LARGE SCALE GENOMIC DNA]</scope>
    <source>
        <strain evidence="12 13">PTG4-2</strain>
    </source>
</reference>
<dbReference type="PROSITE" id="PS00211">
    <property type="entry name" value="ABC_TRANSPORTER_1"/>
    <property type="match status" value="1"/>
</dbReference>
<dbReference type="InterPro" id="IPR027417">
    <property type="entry name" value="P-loop_NTPase"/>
</dbReference>
<dbReference type="OrthoDB" id="9808328at2"/>
<evidence type="ECO:0000313" key="13">
    <source>
        <dbReference type="Proteomes" id="UP000249590"/>
    </source>
</evidence>
<evidence type="ECO:0000256" key="1">
    <source>
        <dbReference type="ARBA" id="ARBA00004651"/>
    </source>
</evidence>
<dbReference type="GO" id="GO:0005886">
    <property type="term" value="C:plasma membrane"/>
    <property type="evidence" value="ECO:0007669"/>
    <property type="project" value="UniProtKB-SubCell"/>
</dbReference>
<dbReference type="Gene3D" id="1.20.1560.10">
    <property type="entry name" value="ABC transporter type 1, transmembrane domain"/>
    <property type="match status" value="1"/>
</dbReference>
<keyword evidence="7 9" id="KW-0472">Membrane</keyword>
<evidence type="ECO:0000256" key="8">
    <source>
        <dbReference type="ARBA" id="ARBA00024725"/>
    </source>
</evidence>
<keyword evidence="5 12" id="KW-0067">ATP-binding</keyword>
<evidence type="ECO:0000259" key="11">
    <source>
        <dbReference type="PROSITE" id="PS50929"/>
    </source>
</evidence>
<dbReference type="GO" id="GO:0016887">
    <property type="term" value="F:ATP hydrolysis activity"/>
    <property type="evidence" value="ECO:0007669"/>
    <property type="project" value="InterPro"/>
</dbReference>
<dbReference type="InterPro" id="IPR003593">
    <property type="entry name" value="AAA+_ATPase"/>
</dbReference>
<evidence type="ECO:0000256" key="7">
    <source>
        <dbReference type="ARBA" id="ARBA00023136"/>
    </source>
</evidence>
<sequence>MLGFFERLVDPYPARATETPPNRFLAFMWHFSRDVWPWVAMMCVLSAAIGLGEAFLFGFLGTLVDWLATRDPVSLMAEDGTTLALVGAAILIGLPTLVTLQSVLLHQTLAGNYTMLVRWLSHRHLLRMPVSFYADEFAGRIATKVMQTAIAVRDVALRVCDVFTYVISFFVGMVVVAAQADWRLMIPLLVWAAIYSVMLWWFIPRLGRASEAQADARSMMTGRVVDAYTNIQTVKLFSHADRERDYSREAMDGFLGTVHRQMRLITGFNVFNYALNALLLFAIGALGIYFWTVDSISLGALAVSVTLVLRLNGLSHWVMWEMTMLFEAVGTIVDGQRMLSRSPTVTDVPAAPVLTVPRGEIRFEGIRFHYGKAKGVIDHLDLTVRPGEKIGLVGPSGAGKTTLMNLLLRLHDLEAGRILIDGQDIAAVTQDSLRAAIGVVSQEPALLHRSIRDNIVYGRPDATEADLREAARRANALDFIEGLSDAQGRTGFDAYVGERGVKLSGGQRQRIAIARVFLKNAPILVLDEATSALDSEVEAAIQESLFALMEGKTVIAIAHRLSTIASLDRLVVLEKGRVVEEGRHTDLAAAGGLYARLWSRQSGGFISADIVEEPAE</sequence>
<organism evidence="12 13">
    <name type="scientific">Acuticoccus sediminis</name>
    <dbReference type="NCBI Taxonomy" id="2184697"/>
    <lineage>
        <taxon>Bacteria</taxon>
        <taxon>Pseudomonadati</taxon>
        <taxon>Pseudomonadota</taxon>
        <taxon>Alphaproteobacteria</taxon>
        <taxon>Hyphomicrobiales</taxon>
        <taxon>Amorphaceae</taxon>
        <taxon>Acuticoccus</taxon>
    </lineage>
</organism>
<dbReference type="Proteomes" id="UP000249590">
    <property type="component" value="Unassembled WGS sequence"/>
</dbReference>
<keyword evidence="13" id="KW-1185">Reference proteome</keyword>
<dbReference type="GO" id="GO:0005524">
    <property type="term" value="F:ATP binding"/>
    <property type="evidence" value="ECO:0007669"/>
    <property type="project" value="UniProtKB-KW"/>
</dbReference>
<evidence type="ECO:0000256" key="3">
    <source>
        <dbReference type="ARBA" id="ARBA00022692"/>
    </source>
</evidence>
<dbReference type="AlphaFoldDB" id="A0A8B2NVA1"/>
<dbReference type="Pfam" id="PF00005">
    <property type="entry name" value="ABC_tran"/>
    <property type="match status" value="1"/>
</dbReference>
<dbReference type="SMART" id="SM00382">
    <property type="entry name" value="AAA"/>
    <property type="match status" value="1"/>
</dbReference>
<dbReference type="InterPro" id="IPR017871">
    <property type="entry name" value="ABC_transporter-like_CS"/>
</dbReference>
<evidence type="ECO:0000259" key="10">
    <source>
        <dbReference type="PROSITE" id="PS50893"/>
    </source>
</evidence>
<dbReference type="Gene3D" id="3.40.50.300">
    <property type="entry name" value="P-loop containing nucleotide triphosphate hydrolases"/>
    <property type="match status" value="1"/>
</dbReference>
<evidence type="ECO:0000256" key="4">
    <source>
        <dbReference type="ARBA" id="ARBA00022741"/>
    </source>
</evidence>
<feature type="transmembrane region" description="Helical" evidence="9">
    <location>
        <begin position="80"/>
        <end position="98"/>
    </location>
</feature>
<dbReference type="SUPFAM" id="SSF90123">
    <property type="entry name" value="ABC transporter transmembrane region"/>
    <property type="match status" value="1"/>
</dbReference>
<dbReference type="PANTHER" id="PTHR24221:SF203">
    <property type="entry name" value="ATP-BINDING_PERMEASE FUSION ABC TRANSPORTER-RELATED"/>
    <property type="match status" value="1"/>
</dbReference>
<feature type="transmembrane region" description="Helical" evidence="9">
    <location>
        <begin position="184"/>
        <end position="203"/>
    </location>
</feature>
<dbReference type="GO" id="GO:0140359">
    <property type="term" value="F:ABC-type transporter activity"/>
    <property type="evidence" value="ECO:0007669"/>
    <property type="project" value="InterPro"/>
</dbReference>
<dbReference type="EMBL" id="QHHQ01000005">
    <property type="protein sequence ID" value="RAH99566.1"/>
    <property type="molecule type" value="Genomic_DNA"/>
</dbReference>
<dbReference type="FunFam" id="3.40.50.300:FF:000218">
    <property type="entry name" value="Multidrug ABC transporter ATP-binding protein"/>
    <property type="match status" value="1"/>
</dbReference>
<dbReference type="PROSITE" id="PS50893">
    <property type="entry name" value="ABC_TRANSPORTER_2"/>
    <property type="match status" value="1"/>
</dbReference>
<comment type="function">
    <text evidence="8">Part of an ABC transporter complex. Transmembrane domains (TMD) form a pore in the inner membrane and the ATP-binding domain (NBD) is responsible for energy generation.</text>
</comment>
<dbReference type="InterPro" id="IPR036640">
    <property type="entry name" value="ABC1_TM_sf"/>
</dbReference>
<feature type="transmembrane region" description="Helical" evidence="9">
    <location>
        <begin position="35"/>
        <end position="68"/>
    </location>
</feature>
<evidence type="ECO:0000256" key="5">
    <source>
        <dbReference type="ARBA" id="ARBA00022840"/>
    </source>
</evidence>
<dbReference type="RefSeq" id="WP_111349302.1">
    <property type="nucleotide sequence ID" value="NZ_QHHQ01000005.1"/>
</dbReference>
<comment type="similarity">
    <text evidence="2">Belongs to the ABC transporter superfamily.</text>
</comment>
<keyword evidence="3 9" id="KW-0812">Transmembrane</keyword>
<dbReference type="SUPFAM" id="SSF52540">
    <property type="entry name" value="P-loop containing nucleoside triphosphate hydrolases"/>
    <property type="match status" value="1"/>
</dbReference>
<dbReference type="FunFam" id="1.20.1560.10:FF:000070">
    <property type="entry name" value="Multidrug ABC transporter ATP-binding protein"/>
    <property type="match status" value="1"/>
</dbReference>
<feature type="domain" description="ABC transmembrane type-1" evidence="11">
    <location>
        <begin position="40"/>
        <end position="327"/>
    </location>
</feature>
<keyword evidence="6 9" id="KW-1133">Transmembrane helix</keyword>
<dbReference type="InterPro" id="IPR039421">
    <property type="entry name" value="Type_1_exporter"/>
</dbReference>
<dbReference type="InterPro" id="IPR003439">
    <property type="entry name" value="ABC_transporter-like_ATP-bd"/>
</dbReference>
<accession>A0A8B2NVA1</accession>
<feature type="transmembrane region" description="Helical" evidence="9">
    <location>
        <begin position="270"/>
        <end position="290"/>
    </location>
</feature>
<dbReference type="PROSITE" id="PS50929">
    <property type="entry name" value="ABC_TM1F"/>
    <property type="match status" value="1"/>
</dbReference>
<comment type="subcellular location">
    <subcellularLocation>
        <location evidence="1">Cell membrane</location>
        <topology evidence="1">Multi-pass membrane protein</topology>
    </subcellularLocation>
</comment>
<gene>
    <name evidence="12" type="ORF">DLJ53_22010</name>
</gene>